<dbReference type="InParanoid" id="D8QWL3"/>
<evidence type="ECO:0000256" key="8">
    <source>
        <dbReference type="ARBA" id="ARBA00023163"/>
    </source>
</evidence>
<keyword evidence="9" id="KW-0539">Nucleus</keyword>
<evidence type="ECO:0000256" key="3">
    <source>
        <dbReference type="ARBA" id="ARBA00022771"/>
    </source>
</evidence>
<dbReference type="FunFam" id="3.30.160.60:FF:000118">
    <property type="entry name" value="Ataxin-7-like protein 3"/>
    <property type="match status" value="1"/>
</dbReference>
<keyword evidence="8" id="KW-0804">Transcription</keyword>
<feature type="non-terminal residue" evidence="12">
    <location>
        <position position="1"/>
    </location>
</feature>
<reference evidence="12 13" key="1">
    <citation type="journal article" date="2011" name="Science">
        <title>The Selaginella genome identifies genetic changes associated with the evolution of vascular plants.</title>
        <authorList>
            <person name="Banks J.A."/>
            <person name="Nishiyama T."/>
            <person name="Hasebe M."/>
            <person name="Bowman J.L."/>
            <person name="Gribskov M."/>
            <person name="dePamphilis C."/>
            <person name="Albert V.A."/>
            <person name="Aono N."/>
            <person name="Aoyama T."/>
            <person name="Ambrose B.A."/>
            <person name="Ashton N.W."/>
            <person name="Axtell M.J."/>
            <person name="Barker E."/>
            <person name="Barker M.S."/>
            <person name="Bennetzen J.L."/>
            <person name="Bonawitz N.D."/>
            <person name="Chapple C."/>
            <person name="Cheng C."/>
            <person name="Correa L.G."/>
            <person name="Dacre M."/>
            <person name="DeBarry J."/>
            <person name="Dreyer I."/>
            <person name="Elias M."/>
            <person name="Engstrom E.M."/>
            <person name="Estelle M."/>
            <person name="Feng L."/>
            <person name="Finet C."/>
            <person name="Floyd S.K."/>
            <person name="Frommer W.B."/>
            <person name="Fujita T."/>
            <person name="Gramzow L."/>
            <person name="Gutensohn M."/>
            <person name="Harholt J."/>
            <person name="Hattori M."/>
            <person name="Heyl A."/>
            <person name="Hirai T."/>
            <person name="Hiwatashi Y."/>
            <person name="Ishikawa M."/>
            <person name="Iwata M."/>
            <person name="Karol K.G."/>
            <person name="Koehler B."/>
            <person name="Kolukisaoglu U."/>
            <person name="Kubo M."/>
            <person name="Kurata T."/>
            <person name="Lalonde S."/>
            <person name="Li K."/>
            <person name="Li Y."/>
            <person name="Litt A."/>
            <person name="Lyons E."/>
            <person name="Manning G."/>
            <person name="Maruyama T."/>
            <person name="Michael T.P."/>
            <person name="Mikami K."/>
            <person name="Miyazaki S."/>
            <person name="Morinaga S."/>
            <person name="Murata T."/>
            <person name="Mueller-Roeber B."/>
            <person name="Nelson D.R."/>
            <person name="Obara M."/>
            <person name="Oguri Y."/>
            <person name="Olmstead R.G."/>
            <person name="Onodera N."/>
            <person name="Petersen B.L."/>
            <person name="Pils B."/>
            <person name="Prigge M."/>
            <person name="Rensing S.A."/>
            <person name="Riano-Pachon D.M."/>
            <person name="Roberts A.W."/>
            <person name="Sato Y."/>
            <person name="Scheller H.V."/>
            <person name="Schulz B."/>
            <person name="Schulz C."/>
            <person name="Shakirov E.V."/>
            <person name="Shibagaki N."/>
            <person name="Shinohara N."/>
            <person name="Shippen D.E."/>
            <person name="Soerensen I."/>
            <person name="Sotooka R."/>
            <person name="Sugimoto N."/>
            <person name="Sugita M."/>
            <person name="Sumikawa N."/>
            <person name="Tanurdzic M."/>
            <person name="Theissen G."/>
            <person name="Ulvskov P."/>
            <person name="Wakazuki S."/>
            <person name="Weng J.K."/>
            <person name="Willats W.W."/>
            <person name="Wipf D."/>
            <person name="Wolf P.G."/>
            <person name="Yang L."/>
            <person name="Zimmer A.D."/>
            <person name="Zhu Q."/>
            <person name="Mitros T."/>
            <person name="Hellsten U."/>
            <person name="Loque D."/>
            <person name="Otillar R."/>
            <person name="Salamov A."/>
            <person name="Schmutz J."/>
            <person name="Shapiro H."/>
            <person name="Lindquist E."/>
            <person name="Lucas S."/>
            <person name="Rokhsar D."/>
            <person name="Grigoriev I.V."/>
        </authorList>
    </citation>
    <scope>NUCLEOTIDE SEQUENCE [LARGE SCALE GENOMIC DNA]</scope>
</reference>
<evidence type="ECO:0000313" key="13">
    <source>
        <dbReference type="Proteomes" id="UP000001514"/>
    </source>
</evidence>
<proteinExistence type="inferred from homology"/>
<evidence type="ECO:0000256" key="10">
    <source>
        <dbReference type="RuleBase" id="RU261113"/>
    </source>
</evidence>
<dbReference type="GO" id="GO:0008270">
    <property type="term" value="F:zinc ion binding"/>
    <property type="evidence" value="ECO:0007669"/>
    <property type="project" value="UniProtKB-KW"/>
</dbReference>
<dbReference type="GO" id="GO:0071819">
    <property type="term" value="C:DUBm complex"/>
    <property type="evidence" value="ECO:0000318"/>
    <property type="project" value="GO_Central"/>
</dbReference>
<dbReference type="GO" id="GO:0070461">
    <property type="term" value="C:SAGA-type complex"/>
    <property type="evidence" value="ECO:0000318"/>
    <property type="project" value="GO_Central"/>
</dbReference>
<feature type="region of interest" description="Disordered" evidence="11">
    <location>
        <begin position="30"/>
        <end position="54"/>
    </location>
</feature>
<dbReference type="PANTHER" id="PTHR47674:SF3">
    <property type="entry name" value="SAGA-ASSOCIATED FACTOR 11"/>
    <property type="match status" value="1"/>
</dbReference>
<dbReference type="OrthoDB" id="21557at2759"/>
<dbReference type="Gramene" id="EFJ35656">
    <property type="protein sequence ID" value="EFJ35656"/>
    <property type="gene ID" value="SELMODRAFT_79335"/>
</dbReference>
<dbReference type="InterPro" id="IPR013246">
    <property type="entry name" value="SAGA_su_Sgf11"/>
</dbReference>
<dbReference type="STRING" id="88036.D8QWL3"/>
<evidence type="ECO:0000256" key="1">
    <source>
        <dbReference type="ARBA" id="ARBA00004123"/>
    </source>
</evidence>
<evidence type="ECO:0000256" key="11">
    <source>
        <dbReference type="SAM" id="MobiDB-lite"/>
    </source>
</evidence>
<keyword evidence="2" id="KW-0479">Metal-binding</keyword>
<evidence type="ECO:0000313" key="12">
    <source>
        <dbReference type="EMBL" id="EFJ35656.1"/>
    </source>
</evidence>
<feature type="compositionally biased region" description="Low complexity" evidence="11">
    <location>
        <begin position="39"/>
        <end position="50"/>
    </location>
</feature>
<comment type="similarity">
    <text evidence="10">Belongs to the SGF11 family.</text>
</comment>
<protein>
    <recommendedName>
        <fullName evidence="10">SAGA-associated factor 11</fullName>
    </recommendedName>
</protein>
<accession>D8QWL3</accession>
<dbReference type="KEGG" id="smo:SELMODRAFT_79335"/>
<dbReference type="Pfam" id="PF08209">
    <property type="entry name" value="Sgf11"/>
    <property type="match status" value="1"/>
</dbReference>
<dbReference type="GO" id="GO:0006325">
    <property type="term" value="P:chromatin organization"/>
    <property type="evidence" value="ECO:0007669"/>
    <property type="project" value="UniProtKB-KW"/>
</dbReference>
<keyword evidence="6" id="KW-0805">Transcription regulation</keyword>
<evidence type="ECO:0000256" key="2">
    <source>
        <dbReference type="ARBA" id="ARBA00022723"/>
    </source>
</evidence>
<comment type="subcellular location">
    <subcellularLocation>
        <location evidence="1 10">Nucleus</location>
    </subcellularLocation>
</comment>
<dbReference type="FunCoup" id="D8QWL3">
    <property type="interactions" value="74"/>
</dbReference>
<dbReference type="EMBL" id="GL377568">
    <property type="protein sequence ID" value="EFJ35656.1"/>
    <property type="molecule type" value="Genomic_DNA"/>
</dbReference>
<keyword evidence="7 10" id="KW-0010">Activator</keyword>
<evidence type="ECO:0000256" key="7">
    <source>
        <dbReference type="ARBA" id="ARBA00023159"/>
    </source>
</evidence>
<organism evidence="13">
    <name type="scientific">Selaginella moellendorffii</name>
    <name type="common">Spikemoss</name>
    <dbReference type="NCBI Taxonomy" id="88036"/>
    <lineage>
        <taxon>Eukaryota</taxon>
        <taxon>Viridiplantae</taxon>
        <taxon>Streptophyta</taxon>
        <taxon>Embryophyta</taxon>
        <taxon>Tracheophyta</taxon>
        <taxon>Lycopodiopsida</taxon>
        <taxon>Selaginellales</taxon>
        <taxon>Selaginellaceae</taxon>
        <taxon>Selaginella</taxon>
    </lineage>
</organism>
<dbReference type="OMA" id="MENCNTT"/>
<keyword evidence="5" id="KW-0156">Chromatin regulator</keyword>
<keyword evidence="3" id="KW-0863">Zinc-finger</keyword>
<gene>
    <name evidence="12" type="ORF">SELMODRAFT_79335</name>
</gene>
<dbReference type="Gene3D" id="3.30.160.60">
    <property type="entry name" value="Classic Zinc Finger"/>
    <property type="match status" value="1"/>
</dbReference>
<sequence length="109" mass="11553">ILDSLIVDVAAEAHRAARLGFDPRIEMGEEEELRLSSQARSLAESGSAGSERGGGEKYVVDMFGQSHPAIASQQLQCMNCGRSVAAGRFAPHLEKCLGKVLSAIAHSCL</sequence>
<keyword evidence="13" id="KW-1185">Reference proteome</keyword>
<evidence type="ECO:0000256" key="5">
    <source>
        <dbReference type="ARBA" id="ARBA00022853"/>
    </source>
</evidence>
<dbReference type="HOGENOM" id="CLU_150943_0_0_1"/>
<dbReference type="eggNOG" id="KOG2612">
    <property type="taxonomic scope" value="Eukaryota"/>
</dbReference>
<dbReference type="PANTHER" id="PTHR47674">
    <property type="entry name" value="SAGA-ASSOCIATED FACTOR 11"/>
    <property type="match status" value="1"/>
</dbReference>
<dbReference type="Proteomes" id="UP000001514">
    <property type="component" value="Unassembled WGS sequence"/>
</dbReference>
<keyword evidence="4" id="KW-0862">Zinc</keyword>
<name>D8QWL3_SELML</name>
<evidence type="ECO:0000256" key="4">
    <source>
        <dbReference type="ARBA" id="ARBA00022833"/>
    </source>
</evidence>
<evidence type="ECO:0000256" key="9">
    <source>
        <dbReference type="ARBA" id="ARBA00023242"/>
    </source>
</evidence>
<evidence type="ECO:0000256" key="6">
    <source>
        <dbReference type="ARBA" id="ARBA00023015"/>
    </source>
</evidence>
<dbReference type="AlphaFoldDB" id="D8QWL3"/>